<sequence length="372" mass="40711">MAPARQRQDDGRATDAAPAADPVRCVGHLDCDAFFAAVELLRRPELRGRAVIVAHDGPRSVVTTATYEARRHGVGSAMPLSVARRRCPEAILVPPDLDAYREASQAVMSIVRDEIDVVQQMSLDEAYLELTGMLAPRAALRRLVARIKRETALDVSVGIGPSKLVAKLASDAEKPRGFVVLDRRAAWRRWADEPPGLLPGIGPRTATGLEERGIRTIRQLAGVDVAQLAEWFGPRTGPWLHRRCRFDDDDPVEPVREPVSESRETTFSIDLDDPDDLERELRRLSLKLAEALDAQGRRGRTVGIKVRLADFTTVTRSRTLPRSIDDGELVAELAVGLLREYGPPAPVRLLGVRLAGLELVDGPGAQLALPLG</sequence>
<dbReference type="SUPFAM" id="SSF56672">
    <property type="entry name" value="DNA/RNA polymerases"/>
    <property type="match status" value="1"/>
</dbReference>
<dbReference type="Pfam" id="PF00817">
    <property type="entry name" value="IMS"/>
    <property type="match status" value="1"/>
</dbReference>
<dbReference type="InterPro" id="IPR001126">
    <property type="entry name" value="UmuC"/>
</dbReference>
<dbReference type="Gene3D" id="3.30.70.270">
    <property type="match status" value="1"/>
</dbReference>
<dbReference type="Gene3D" id="3.30.1490.100">
    <property type="entry name" value="DNA polymerase, Y-family, little finger domain"/>
    <property type="match status" value="1"/>
</dbReference>
<evidence type="ECO:0000256" key="14">
    <source>
        <dbReference type="ARBA" id="ARBA00025589"/>
    </source>
</evidence>
<keyword evidence="8 16" id="KW-0479">Metal-binding</keyword>
<feature type="active site" evidence="16">
    <location>
        <position position="125"/>
    </location>
</feature>
<dbReference type="Pfam" id="PF21999">
    <property type="entry name" value="IMS_HHH_1"/>
    <property type="match status" value="1"/>
</dbReference>
<dbReference type="SUPFAM" id="SSF100879">
    <property type="entry name" value="Lesion bypass DNA polymerase (Y-family), little finger domain"/>
    <property type="match status" value="1"/>
</dbReference>
<evidence type="ECO:0000256" key="13">
    <source>
        <dbReference type="ARBA" id="ARBA00023204"/>
    </source>
</evidence>
<gene>
    <name evidence="16 18" type="primary">dinB</name>
    <name evidence="18" type="ORF">SK069_01385</name>
</gene>
<keyword evidence="19" id="KW-1185">Reference proteome</keyword>
<evidence type="ECO:0000313" key="19">
    <source>
        <dbReference type="Proteomes" id="UP001277761"/>
    </source>
</evidence>
<evidence type="ECO:0000256" key="5">
    <source>
        <dbReference type="ARBA" id="ARBA00022679"/>
    </source>
</evidence>
<evidence type="ECO:0000256" key="6">
    <source>
        <dbReference type="ARBA" id="ARBA00022695"/>
    </source>
</evidence>
<keyword evidence="4 16" id="KW-0963">Cytoplasm</keyword>
<evidence type="ECO:0000256" key="3">
    <source>
        <dbReference type="ARBA" id="ARBA00022457"/>
    </source>
</evidence>
<name>A0ABU4VEL8_9ACTN</name>
<comment type="catalytic activity">
    <reaction evidence="15 16">
        <text>DNA(n) + a 2'-deoxyribonucleoside 5'-triphosphate = DNA(n+1) + diphosphate</text>
        <dbReference type="Rhea" id="RHEA:22508"/>
        <dbReference type="Rhea" id="RHEA-COMP:17339"/>
        <dbReference type="Rhea" id="RHEA-COMP:17340"/>
        <dbReference type="ChEBI" id="CHEBI:33019"/>
        <dbReference type="ChEBI" id="CHEBI:61560"/>
        <dbReference type="ChEBI" id="CHEBI:173112"/>
        <dbReference type="EC" id="2.7.7.7"/>
    </reaction>
</comment>
<dbReference type="InterPro" id="IPR036775">
    <property type="entry name" value="DNA_pol_Y-fam_lit_finger_sf"/>
</dbReference>
<dbReference type="HAMAP" id="MF_01113">
    <property type="entry name" value="DNApol_IV"/>
    <property type="match status" value="1"/>
</dbReference>
<evidence type="ECO:0000256" key="9">
    <source>
        <dbReference type="ARBA" id="ARBA00022763"/>
    </source>
</evidence>
<dbReference type="Gene3D" id="3.40.1170.60">
    <property type="match status" value="1"/>
</dbReference>
<keyword evidence="3 16" id="KW-0515">Mutator protein</keyword>
<comment type="similarity">
    <text evidence="2 16">Belongs to the DNA polymerase type-Y family.</text>
</comment>
<dbReference type="PROSITE" id="PS50173">
    <property type="entry name" value="UMUC"/>
    <property type="match status" value="1"/>
</dbReference>
<proteinExistence type="inferred from homology"/>
<evidence type="ECO:0000256" key="11">
    <source>
        <dbReference type="ARBA" id="ARBA00022932"/>
    </source>
</evidence>
<keyword evidence="11 16" id="KW-0239">DNA-directed DNA polymerase</keyword>
<evidence type="ECO:0000313" key="18">
    <source>
        <dbReference type="EMBL" id="MDX8150234.1"/>
    </source>
</evidence>
<reference evidence="18 19" key="1">
    <citation type="submission" date="2023-11" db="EMBL/GenBank/DDBJ databases">
        <authorList>
            <person name="Xu M."/>
            <person name="Jiang T."/>
        </authorList>
    </citation>
    <scope>NUCLEOTIDE SEQUENCE [LARGE SCALE GENOMIC DNA]</scope>
    <source>
        <strain evidence="18 19">SD</strain>
    </source>
</reference>
<dbReference type="NCBIfam" id="NF002677">
    <property type="entry name" value="PRK02406.1"/>
    <property type="match status" value="1"/>
</dbReference>
<protein>
    <recommendedName>
        <fullName evidence="16">DNA polymerase IV</fullName>
        <shortName evidence="16">Pol IV</shortName>
        <ecNumber evidence="16">2.7.7.7</ecNumber>
    </recommendedName>
</protein>
<dbReference type="EMBL" id="JAXAVX010000001">
    <property type="protein sequence ID" value="MDX8150234.1"/>
    <property type="molecule type" value="Genomic_DNA"/>
</dbReference>
<dbReference type="InterPro" id="IPR043502">
    <property type="entry name" value="DNA/RNA_pol_sf"/>
</dbReference>
<keyword evidence="6 16" id="KW-0548">Nucleotidyltransferase</keyword>
<dbReference type="GO" id="GO:0003887">
    <property type="term" value="F:DNA-directed DNA polymerase activity"/>
    <property type="evidence" value="ECO:0007669"/>
    <property type="project" value="UniProtKB-EC"/>
</dbReference>
<dbReference type="InterPro" id="IPR043128">
    <property type="entry name" value="Rev_trsase/Diguanyl_cyclase"/>
</dbReference>
<organism evidence="18 19">
    <name type="scientific">Patulibacter brassicae</name>
    <dbReference type="NCBI Taxonomy" id="1705717"/>
    <lineage>
        <taxon>Bacteria</taxon>
        <taxon>Bacillati</taxon>
        <taxon>Actinomycetota</taxon>
        <taxon>Thermoleophilia</taxon>
        <taxon>Solirubrobacterales</taxon>
        <taxon>Patulibacteraceae</taxon>
        <taxon>Patulibacter</taxon>
    </lineage>
</organism>
<evidence type="ECO:0000256" key="7">
    <source>
        <dbReference type="ARBA" id="ARBA00022705"/>
    </source>
</evidence>
<dbReference type="Proteomes" id="UP001277761">
    <property type="component" value="Unassembled WGS sequence"/>
</dbReference>
<dbReference type="RefSeq" id="WP_319952385.1">
    <property type="nucleotide sequence ID" value="NZ_JAXAVX010000001.1"/>
</dbReference>
<comment type="subunit">
    <text evidence="16">Monomer.</text>
</comment>
<keyword evidence="13 16" id="KW-0234">DNA repair</keyword>
<comment type="cofactor">
    <cofactor evidence="16">
        <name>Mg(2+)</name>
        <dbReference type="ChEBI" id="CHEBI:18420"/>
    </cofactor>
    <text evidence="16">Binds 2 magnesium ions per subunit.</text>
</comment>
<dbReference type="InterPro" id="IPR053848">
    <property type="entry name" value="IMS_HHH_1"/>
</dbReference>
<feature type="site" description="Substrate discrimination" evidence="16">
    <location>
        <position position="35"/>
    </location>
</feature>
<feature type="binding site" evidence="16">
    <location>
        <position position="124"/>
    </location>
    <ligand>
        <name>Mg(2+)</name>
        <dbReference type="ChEBI" id="CHEBI:18420"/>
    </ligand>
</feature>
<feature type="binding site" evidence="16">
    <location>
        <position position="30"/>
    </location>
    <ligand>
        <name>Mg(2+)</name>
        <dbReference type="ChEBI" id="CHEBI:18420"/>
    </ligand>
</feature>
<dbReference type="InterPro" id="IPR022880">
    <property type="entry name" value="DNApol_IV"/>
</dbReference>
<evidence type="ECO:0000256" key="8">
    <source>
        <dbReference type="ARBA" id="ARBA00022723"/>
    </source>
</evidence>
<evidence type="ECO:0000256" key="2">
    <source>
        <dbReference type="ARBA" id="ARBA00010945"/>
    </source>
</evidence>
<dbReference type="CDD" id="cd03586">
    <property type="entry name" value="PolY_Pol_IV_kappa"/>
    <property type="match status" value="1"/>
</dbReference>
<dbReference type="Pfam" id="PF11799">
    <property type="entry name" value="IMS_C"/>
    <property type="match status" value="1"/>
</dbReference>
<accession>A0ABU4VEL8</accession>
<evidence type="ECO:0000256" key="15">
    <source>
        <dbReference type="ARBA" id="ARBA00049244"/>
    </source>
</evidence>
<feature type="domain" description="UmuC" evidence="17">
    <location>
        <begin position="26"/>
        <end position="202"/>
    </location>
</feature>
<evidence type="ECO:0000256" key="12">
    <source>
        <dbReference type="ARBA" id="ARBA00023125"/>
    </source>
</evidence>
<evidence type="ECO:0000256" key="10">
    <source>
        <dbReference type="ARBA" id="ARBA00022842"/>
    </source>
</evidence>
<keyword evidence="10 16" id="KW-0460">Magnesium</keyword>
<evidence type="ECO:0000259" key="17">
    <source>
        <dbReference type="PROSITE" id="PS50173"/>
    </source>
</evidence>
<dbReference type="InterPro" id="IPR017961">
    <property type="entry name" value="DNA_pol_Y-fam_little_finger"/>
</dbReference>
<keyword evidence="7 16" id="KW-0235">DNA replication</keyword>
<comment type="function">
    <text evidence="14 16">Poorly processive, error-prone DNA polymerase involved in untargeted mutagenesis. Copies undamaged DNA at stalled replication forks, which arise in vivo from mismatched or misaligned primer ends. These misaligned primers can be extended by PolIV. Exhibits no 3'-5' exonuclease (proofreading) activity. May be involved in translesional synthesis, in conjunction with the beta clamp from PolIII.</text>
</comment>
<evidence type="ECO:0000256" key="4">
    <source>
        <dbReference type="ARBA" id="ARBA00022490"/>
    </source>
</evidence>
<dbReference type="PANTHER" id="PTHR11076">
    <property type="entry name" value="DNA REPAIR POLYMERASE UMUC / TRANSFERASE FAMILY MEMBER"/>
    <property type="match status" value="1"/>
</dbReference>
<keyword evidence="9 16" id="KW-0227">DNA damage</keyword>
<evidence type="ECO:0000256" key="16">
    <source>
        <dbReference type="HAMAP-Rule" id="MF_01113"/>
    </source>
</evidence>
<dbReference type="PANTHER" id="PTHR11076:SF33">
    <property type="entry name" value="DNA POLYMERASE KAPPA"/>
    <property type="match status" value="1"/>
</dbReference>
<dbReference type="InterPro" id="IPR050116">
    <property type="entry name" value="DNA_polymerase-Y"/>
</dbReference>
<keyword evidence="5 16" id="KW-0808">Transferase</keyword>
<evidence type="ECO:0000256" key="1">
    <source>
        <dbReference type="ARBA" id="ARBA00004496"/>
    </source>
</evidence>
<dbReference type="EC" id="2.7.7.7" evidence="16"/>
<comment type="subcellular location">
    <subcellularLocation>
        <location evidence="1 16">Cytoplasm</location>
    </subcellularLocation>
</comment>
<keyword evidence="12 16" id="KW-0238">DNA-binding</keyword>
<comment type="caution">
    <text evidence="18">The sequence shown here is derived from an EMBL/GenBank/DDBJ whole genome shotgun (WGS) entry which is preliminary data.</text>
</comment>
<dbReference type="Gene3D" id="1.10.150.20">
    <property type="entry name" value="5' to 3' exonuclease, C-terminal subdomain"/>
    <property type="match status" value="1"/>
</dbReference>